<evidence type="ECO:0000313" key="3">
    <source>
        <dbReference type="Proteomes" id="UP000326532"/>
    </source>
</evidence>
<keyword evidence="1" id="KW-0812">Transmembrane</keyword>
<protein>
    <submittedName>
        <fullName evidence="2">Uncharacterized protein</fullName>
    </submittedName>
</protein>
<sequence length="66" mass="7687">MEGFFNSTYQNRECGCKRMKVRERTKCALLTVCFSLLVLSCESVNPFFSLRGRLWPKTMQSKGWGE</sequence>
<keyword evidence="1" id="KW-1133">Transmembrane helix</keyword>
<evidence type="ECO:0000256" key="1">
    <source>
        <dbReference type="SAM" id="Phobius"/>
    </source>
</evidence>
<dbReference type="EMBL" id="ML734967">
    <property type="protein sequence ID" value="KAB8205920.1"/>
    <property type="molecule type" value="Genomic_DNA"/>
</dbReference>
<name>A0A5N6DP37_ASPPA</name>
<dbReference type="AlphaFoldDB" id="A0A5N6DP37"/>
<organism evidence="2 3">
    <name type="scientific">Aspergillus parasiticus</name>
    <dbReference type="NCBI Taxonomy" id="5067"/>
    <lineage>
        <taxon>Eukaryota</taxon>
        <taxon>Fungi</taxon>
        <taxon>Dikarya</taxon>
        <taxon>Ascomycota</taxon>
        <taxon>Pezizomycotina</taxon>
        <taxon>Eurotiomycetes</taxon>
        <taxon>Eurotiomycetidae</taxon>
        <taxon>Eurotiales</taxon>
        <taxon>Aspergillaceae</taxon>
        <taxon>Aspergillus</taxon>
        <taxon>Aspergillus subgen. Circumdati</taxon>
    </lineage>
</organism>
<accession>A0A5N6DP37</accession>
<dbReference type="VEuPathDB" id="FungiDB:BDV34DRAFT_194986"/>
<keyword evidence="1" id="KW-0472">Membrane</keyword>
<keyword evidence="3" id="KW-1185">Reference proteome</keyword>
<reference evidence="2 3" key="1">
    <citation type="submission" date="2019-04" db="EMBL/GenBank/DDBJ databases">
        <title>Fungal friends and foes A comparative genomics study of 23 Aspergillus species from section Flavi.</title>
        <authorList>
            <consortium name="DOE Joint Genome Institute"/>
            <person name="Kjaerbolling I."/>
            <person name="Vesth T.C."/>
            <person name="Frisvad J.C."/>
            <person name="Nybo J.L."/>
            <person name="Theobald S."/>
            <person name="Kildgaard S."/>
            <person name="Petersen T.I."/>
            <person name="Kuo A."/>
            <person name="Sato A."/>
            <person name="Lyhne E.K."/>
            <person name="Kogle M.E."/>
            <person name="Wiebenga A."/>
            <person name="Kun R.S."/>
            <person name="Lubbers R.J."/>
            <person name="Makela M.R."/>
            <person name="Barry K."/>
            <person name="Chovatia M."/>
            <person name="Clum A."/>
            <person name="Daum C."/>
            <person name="Haridas S."/>
            <person name="He G."/>
            <person name="LaButti K."/>
            <person name="Lipzen A."/>
            <person name="Mondo S."/>
            <person name="Pangilinan J."/>
            <person name="Riley R."/>
            <person name="Salamov A."/>
            <person name="Simmons B.A."/>
            <person name="Magnuson J.K."/>
            <person name="Henrissat B."/>
            <person name="Mortensen U.H."/>
            <person name="Larsen T.O."/>
            <person name="De vries R.P."/>
            <person name="Grigoriev I.V."/>
            <person name="Machida M."/>
            <person name="Baker S.E."/>
            <person name="Andersen M.R."/>
        </authorList>
    </citation>
    <scope>NUCLEOTIDE SEQUENCE [LARGE SCALE GENOMIC DNA]</scope>
    <source>
        <strain evidence="2 3">CBS 117618</strain>
    </source>
</reference>
<dbReference type="Proteomes" id="UP000326532">
    <property type="component" value="Unassembled WGS sequence"/>
</dbReference>
<gene>
    <name evidence="2" type="ORF">BDV34DRAFT_194986</name>
</gene>
<proteinExistence type="predicted"/>
<evidence type="ECO:0000313" key="2">
    <source>
        <dbReference type="EMBL" id="KAB8205920.1"/>
    </source>
</evidence>
<feature type="transmembrane region" description="Helical" evidence="1">
    <location>
        <begin position="27"/>
        <end position="48"/>
    </location>
</feature>